<comment type="catalytic activity">
    <reaction evidence="1">
        <text>L-aspartate = fumarate + NH4(+)</text>
        <dbReference type="Rhea" id="RHEA:16601"/>
        <dbReference type="ChEBI" id="CHEBI:28938"/>
        <dbReference type="ChEBI" id="CHEBI:29806"/>
        <dbReference type="ChEBI" id="CHEBI:29991"/>
        <dbReference type="EC" id="4.3.1.1"/>
    </reaction>
</comment>
<dbReference type="GO" id="GO:0005829">
    <property type="term" value="C:cytosol"/>
    <property type="evidence" value="ECO:0007669"/>
    <property type="project" value="TreeGrafter"/>
</dbReference>
<dbReference type="AlphaFoldDB" id="A0A917KAR4"/>
<dbReference type="GO" id="GO:0006531">
    <property type="term" value="P:aspartate metabolic process"/>
    <property type="evidence" value="ECO:0007669"/>
    <property type="project" value="TreeGrafter"/>
</dbReference>
<protein>
    <recommendedName>
        <fullName evidence="2">aspartate ammonia-lyase</fullName>
        <ecNumber evidence="2">4.3.1.1</ecNumber>
    </recommendedName>
</protein>
<proteinExistence type="predicted"/>
<sequence length="147" mass="15290">MPGKVDPLIPEVVNQVAFEVIGNDVAITMIAESGQLQLNAFEPVILHSLSKSVAHLRNACPTLAERCVCGITASTEALRASVENSIGLVTALNPHIGYMAATDIAREALTTGRGVAELVLEKRLLPAETPADLLRPETVAGSGAPAA</sequence>
<reference evidence="5" key="2">
    <citation type="submission" date="2020-09" db="EMBL/GenBank/DDBJ databases">
        <authorList>
            <person name="Sun Q."/>
            <person name="Ohkuma M."/>
        </authorList>
    </citation>
    <scope>NUCLEOTIDE SEQUENCE</scope>
    <source>
        <strain evidence="5">JCM 3086</strain>
    </source>
</reference>
<gene>
    <name evidence="5" type="ORF">GCM10010121_015790</name>
</gene>
<dbReference type="PANTHER" id="PTHR42696">
    <property type="entry name" value="ASPARTATE AMMONIA-LYASE"/>
    <property type="match status" value="1"/>
</dbReference>
<evidence type="ECO:0000256" key="3">
    <source>
        <dbReference type="ARBA" id="ARBA00023239"/>
    </source>
</evidence>
<dbReference type="InterPro" id="IPR051546">
    <property type="entry name" value="Aspartate_Ammonia-Lyase"/>
</dbReference>
<comment type="caution">
    <text evidence="5">The sequence shown here is derived from an EMBL/GenBank/DDBJ whole genome shotgun (WGS) entry which is preliminary data.</text>
</comment>
<dbReference type="Gene3D" id="1.10.40.30">
    <property type="entry name" value="Fumarase/aspartase (C-terminal domain)"/>
    <property type="match status" value="1"/>
</dbReference>
<dbReference type="EMBL" id="BMQA01000004">
    <property type="protein sequence ID" value="GGJ06213.1"/>
    <property type="molecule type" value="Genomic_DNA"/>
</dbReference>
<dbReference type="GO" id="GO:0008797">
    <property type="term" value="F:aspartate ammonia-lyase activity"/>
    <property type="evidence" value="ECO:0007669"/>
    <property type="project" value="UniProtKB-EC"/>
</dbReference>
<keyword evidence="3" id="KW-0456">Lyase</keyword>
<dbReference type="InterPro" id="IPR008948">
    <property type="entry name" value="L-Aspartase-like"/>
</dbReference>
<evidence type="ECO:0000313" key="5">
    <source>
        <dbReference type="EMBL" id="GGJ06213.1"/>
    </source>
</evidence>
<dbReference type="InterPro" id="IPR018951">
    <property type="entry name" value="Fumarase_C_C"/>
</dbReference>
<dbReference type="EC" id="4.3.1.1" evidence="2"/>
<reference evidence="5" key="1">
    <citation type="journal article" date="2014" name="Int. J. Syst. Evol. Microbiol.">
        <title>Complete genome sequence of Corynebacterium casei LMG S-19264T (=DSM 44701T), isolated from a smear-ripened cheese.</title>
        <authorList>
            <consortium name="US DOE Joint Genome Institute (JGI-PGF)"/>
            <person name="Walter F."/>
            <person name="Albersmeier A."/>
            <person name="Kalinowski J."/>
            <person name="Ruckert C."/>
        </authorList>
    </citation>
    <scope>NUCLEOTIDE SEQUENCE</scope>
    <source>
        <strain evidence="5">JCM 3086</strain>
    </source>
</reference>
<accession>A0A917KAR4</accession>
<evidence type="ECO:0000256" key="2">
    <source>
        <dbReference type="ARBA" id="ARBA00012992"/>
    </source>
</evidence>
<keyword evidence="6" id="KW-1185">Reference proteome</keyword>
<dbReference type="Gene3D" id="1.20.200.10">
    <property type="entry name" value="Fumarase/aspartase (Central domain)"/>
    <property type="match status" value="1"/>
</dbReference>
<evidence type="ECO:0000313" key="6">
    <source>
        <dbReference type="Proteomes" id="UP000657574"/>
    </source>
</evidence>
<dbReference type="SUPFAM" id="SSF48557">
    <property type="entry name" value="L-aspartase-like"/>
    <property type="match status" value="1"/>
</dbReference>
<evidence type="ECO:0000256" key="1">
    <source>
        <dbReference type="ARBA" id="ARBA00001494"/>
    </source>
</evidence>
<name>A0A917KAR4_9ACTN</name>
<dbReference type="FunFam" id="1.10.40.30:FF:000002">
    <property type="entry name" value="Fumarate hydratase class II"/>
    <property type="match status" value="1"/>
</dbReference>
<evidence type="ECO:0000259" key="4">
    <source>
        <dbReference type="Pfam" id="PF10415"/>
    </source>
</evidence>
<dbReference type="PANTHER" id="PTHR42696:SF2">
    <property type="entry name" value="ASPARTATE AMMONIA-LYASE"/>
    <property type="match status" value="1"/>
</dbReference>
<dbReference type="GO" id="GO:0006099">
    <property type="term" value="P:tricarboxylic acid cycle"/>
    <property type="evidence" value="ECO:0007669"/>
    <property type="project" value="InterPro"/>
</dbReference>
<organism evidence="5 6">
    <name type="scientific">Streptomyces brasiliensis</name>
    <dbReference type="NCBI Taxonomy" id="1954"/>
    <lineage>
        <taxon>Bacteria</taxon>
        <taxon>Bacillati</taxon>
        <taxon>Actinomycetota</taxon>
        <taxon>Actinomycetes</taxon>
        <taxon>Kitasatosporales</taxon>
        <taxon>Streptomycetaceae</taxon>
        <taxon>Streptomyces</taxon>
    </lineage>
</organism>
<dbReference type="Pfam" id="PF10415">
    <property type="entry name" value="FumaraseC_C"/>
    <property type="match status" value="1"/>
</dbReference>
<dbReference type="Proteomes" id="UP000657574">
    <property type="component" value="Unassembled WGS sequence"/>
</dbReference>
<feature type="domain" description="Fumarase C C-terminal" evidence="4">
    <location>
        <begin position="88"/>
        <end position="139"/>
    </location>
</feature>